<gene>
    <name evidence="2" type="ORF">B296_00044927</name>
</gene>
<feature type="non-terminal residue" evidence="2">
    <location>
        <position position="100"/>
    </location>
</feature>
<evidence type="ECO:0000313" key="3">
    <source>
        <dbReference type="Proteomes" id="UP000287651"/>
    </source>
</evidence>
<feature type="compositionally biased region" description="Polar residues" evidence="1">
    <location>
        <begin position="80"/>
        <end position="89"/>
    </location>
</feature>
<proteinExistence type="predicted"/>
<feature type="region of interest" description="Disordered" evidence="1">
    <location>
        <begin position="75"/>
        <end position="100"/>
    </location>
</feature>
<protein>
    <submittedName>
        <fullName evidence="2">Uncharacterized protein</fullName>
    </submittedName>
</protein>
<evidence type="ECO:0000256" key="1">
    <source>
        <dbReference type="SAM" id="MobiDB-lite"/>
    </source>
</evidence>
<organism evidence="2 3">
    <name type="scientific">Ensete ventricosum</name>
    <name type="common">Abyssinian banana</name>
    <name type="synonym">Musa ensete</name>
    <dbReference type="NCBI Taxonomy" id="4639"/>
    <lineage>
        <taxon>Eukaryota</taxon>
        <taxon>Viridiplantae</taxon>
        <taxon>Streptophyta</taxon>
        <taxon>Embryophyta</taxon>
        <taxon>Tracheophyta</taxon>
        <taxon>Spermatophyta</taxon>
        <taxon>Magnoliopsida</taxon>
        <taxon>Liliopsida</taxon>
        <taxon>Zingiberales</taxon>
        <taxon>Musaceae</taxon>
        <taxon>Ensete</taxon>
    </lineage>
</organism>
<dbReference type="Proteomes" id="UP000287651">
    <property type="component" value="Unassembled WGS sequence"/>
</dbReference>
<accession>A0A426YT72</accession>
<reference evidence="2 3" key="1">
    <citation type="journal article" date="2014" name="Agronomy (Basel)">
        <title>A Draft Genome Sequence for Ensete ventricosum, the Drought-Tolerant Tree Against Hunger.</title>
        <authorList>
            <person name="Harrison J."/>
            <person name="Moore K.A."/>
            <person name="Paszkiewicz K."/>
            <person name="Jones T."/>
            <person name="Grant M."/>
            <person name="Ambacheew D."/>
            <person name="Muzemil S."/>
            <person name="Studholme D.J."/>
        </authorList>
    </citation>
    <scope>NUCLEOTIDE SEQUENCE [LARGE SCALE GENOMIC DNA]</scope>
</reference>
<comment type="caution">
    <text evidence="2">The sequence shown here is derived from an EMBL/GenBank/DDBJ whole genome shotgun (WGS) entry which is preliminary data.</text>
</comment>
<dbReference type="EMBL" id="AMZH03010336">
    <property type="protein sequence ID" value="RRT54943.1"/>
    <property type="molecule type" value="Genomic_DNA"/>
</dbReference>
<sequence length="100" mass="10874">MIALLSGKALYRVVPSKSVVGGRFRPLVVDFDRGGRLREKEEEGEEEAGEKYLAHAALPQFPRAVRCPRGKIRSCDPSLVGNSSPTGDSFSPCGEKERGN</sequence>
<dbReference type="AlphaFoldDB" id="A0A426YT72"/>
<evidence type="ECO:0000313" key="2">
    <source>
        <dbReference type="EMBL" id="RRT54943.1"/>
    </source>
</evidence>
<name>A0A426YT72_ENSVE</name>